<evidence type="ECO:0000313" key="3">
    <source>
        <dbReference type="Proteomes" id="UP000623467"/>
    </source>
</evidence>
<protein>
    <submittedName>
        <fullName evidence="2">Membrane metallo-endopeptidase-like 1</fullName>
    </submittedName>
</protein>
<keyword evidence="1" id="KW-0732">Signal</keyword>
<dbReference type="AlphaFoldDB" id="A0A8H6YZA9"/>
<evidence type="ECO:0000313" key="2">
    <source>
        <dbReference type="EMBL" id="KAF7367026.1"/>
    </source>
</evidence>
<dbReference type="EMBL" id="JACAZH010000006">
    <property type="protein sequence ID" value="KAF7367026.1"/>
    <property type="molecule type" value="Genomic_DNA"/>
</dbReference>
<proteinExistence type="predicted"/>
<feature type="chain" id="PRO_5034022215" evidence="1">
    <location>
        <begin position="22"/>
        <end position="111"/>
    </location>
</feature>
<name>A0A8H6YZA9_9AGAR</name>
<evidence type="ECO:0000256" key="1">
    <source>
        <dbReference type="SAM" id="SignalP"/>
    </source>
</evidence>
<keyword evidence="3" id="KW-1185">Reference proteome</keyword>
<feature type="signal peptide" evidence="1">
    <location>
        <begin position="1"/>
        <end position="21"/>
    </location>
</feature>
<accession>A0A8H6YZA9</accession>
<reference evidence="2" key="1">
    <citation type="submission" date="2020-05" db="EMBL/GenBank/DDBJ databases">
        <title>Mycena genomes resolve the evolution of fungal bioluminescence.</title>
        <authorList>
            <person name="Tsai I.J."/>
        </authorList>
    </citation>
    <scope>NUCLEOTIDE SEQUENCE</scope>
    <source>
        <strain evidence="2">160909Yilan</strain>
    </source>
</reference>
<sequence>MQFNVAFVTTALLAFALPAMSQVTVTAFQGADCTGPTVAVSTEAVAGVCEYLTNGGSSKSMSYTGVPQGISFYESGGPHDECANGASVVAGAGSGCANGPAGFNLESFLYS</sequence>
<dbReference type="Proteomes" id="UP000623467">
    <property type="component" value="Unassembled WGS sequence"/>
</dbReference>
<comment type="caution">
    <text evidence="2">The sequence shown here is derived from an EMBL/GenBank/DDBJ whole genome shotgun (WGS) entry which is preliminary data.</text>
</comment>
<gene>
    <name evidence="2" type="ORF">MSAN_00961800</name>
</gene>
<organism evidence="2 3">
    <name type="scientific">Mycena sanguinolenta</name>
    <dbReference type="NCBI Taxonomy" id="230812"/>
    <lineage>
        <taxon>Eukaryota</taxon>
        <taxon>Fungi</taxon>
        <taxon>Dikarya</taxon>
        <taxon>Basidiomycota</taxon>
        <taxon>Agaricomycotina</taxon>
        <taxon>Agaricomycetes</taxon>
        <taxon>Agaricomycetidae</taxon>
        <taxon>Agaricales</taxon>
        <taxon>Marasmiineae</taxon>
        <taxon>Mycenaceae</taxon>
        <taxon>Mycena</taxon>
    </lineage>
</organism>
<dbReference type="OrthoDB" id="3044801at2759"/>